<dbReference type="InterPro" id="IPR045195">
    <property type="entry name" value="LOG2-like_mRING_C3HC5"/>
</dbReference>
<evidence type="ECO:0000256" key="13">
    <source>
        <dbReference type="SAM" id="MobiDB-lite"/>
    </source>
</evidence>
<dbReference type="GO" id="GO:0008270">
    <property type="term" value="F:zinc ion binding"/>
    <property type="evidence" value="ECO:0007669"/>
    <property type="project" value="UniProtKB-KW"/>
</dbReference>
<evidence type="ECO:0000256" key="4">
    <source>
        <dbReference type="ARBA" id="ARBA00022679"/>
    </source>
</evidence>
<dbReference type="EMBL" id="CP136891">
    <property type="protein sequence ID" value="WOK95983.1"/>
    <property type="molecule type" value="Genomic_DNA"/>
</dbReference>
<comment type="catalytic activity">
    <reaction evidence="1">
        <text>S-ubiquitinyl-[E2 ubiquitin-conjugating enzyme]-L-cysteine + [acceptor protein]-L-lysine = [E2 ubiquitin-conjugating enzyme]-L-cysteine + N(6)-ubiquitinyl-[acceptor protein]-L-lysine.</text>
        <dbReference type="EC" id="2.3.2.27"/>
    </reaction>
</comment>
<evidence type="ECO:0000256" key="2">
    <source>
        <dbReference type="ARBA" id="ARBA00004906"/>
    </source>
</evidence>
<dbReference type="SUPFAM" id="SSF57850">
    <property type="entry name" value="RING/U-box"/>
    <property type="match status" value="1"/>
</dbReference>
<feature type="compositionally biased region" description="Pro residues" evidence="13">
    <location>
        <begin position="26"/>
        <end position="51"/>
    </location>
</feature>
<evidence type="ECO:0000256" key="7">
    <source>
        <dbReference type="ARBA" id="ARBA00022771"/>
    </source>
</evidence>
<comment type="pathway">
    <text evidence="2">Protein modification; protein ubiquitination.</text>
</comment>
<comment type="similarity">
    <text evidence="11">Belongs to the RING-type zinc finger family. LOG2 subfamily.</text>
</comment>
<feature type="region of interest" description="Disordered" evidence="13">
    <location>
        <begin position="1"/>
        <end position="67"/>
    </location>
</feature>
<dbReference type="InterPro" id="IPR001841">
    <property type="entry name" value="Znf_RING"/>
</dbReference>
<dbReference type="Pfam" id="PF13920">
    <property type="entry name" value="zf-C3HC4_3"/>
    <property type="match status" value="1"/>
</dbReference>
<evidence type="ECO:0000259" key="14">
    <source>
        <dbReference type="PROSITE" id="PS50089"/>
    </source>
</evidence>
<organism evidence="15 16">
    <name type="scientific">Canna indica</name>
    <name type="common">Indian-shot</name>
    <dbReference type="NCBI Taxonomy" id="4628"/>
    <lineage>
        <taxon>Eukaryota</taxon>
        <taxon>Viridiplantae</taxon>
        <taxon>Streptophyta</taxon>
        <taxon>Embryophyta</taxon>
        <taxon>Tracheophyta</taxon>
        <taxon>Spermatophyta</taxon>
        <taxon>Magnoliopsida</taxon>
        <taxon>Liliopsida</taxon>
        <taxon>Zingiberales</taxon>
        <taxon>Cannaceae</taxon>
        <taxon>Canna</taxon>
    </lineage>
</organism>
<dbReference type="FunFam" id="3.30.40.10:FF:000115">
    <property type="entry name" value="probable E3 ubiquitin-protein ligase LOG2"/>
    <property type="match status" value="1"/>
</dbReference>
<dbReference type="PANTHER" id="PTHR22996">
    <property type="entry name" value="MAHOGUNIN"/>
    <property type="match status" value="1"/>
</dbReference>
<evidence type="ECO:0000313" key="16">
    <source>
        <dbReference type="Proteomes" id="UP001327560"/>
    </source>
</evidence>
<sequence>MGQSSSTGRRRNDFHQQASPFSYSSQPPPTQSAPIPSPSSHPSPPSQPPPTSYYSTPYPISSHPNRSSSYYRPSYPQYYGPSRSGGWWMPPPPLPPTYPHSSTIVSQQPAPAYVEQAKKVKNDINVHKDSIRLVPDEHNPDHHLVSFTFDAMVDGSVTVYYFAKEGANGIVPLYTDMYTPKPIPFLEGLGQKFVQPSGSGIDLGFFDLDELSHPVQGDGFPLVVYAESCRTFLSENQDIIQSSNTANAQITQAVIEKNNDGIFKVKVVNQILYVDGERYELQEIFGLVSSVETEVNGEEDADMGKECVICLSEPRDTAVLPCRHMCMCSECAKALRLQSNKCPICRQPVEQLMGIKVNNTEP</sequence>
<dbReference type="CDD" id="cd16789">
    <property type="entry name" value="mRING-HC-C3HC5_MGRN1-like"/>
    <property type="match status" value="1"/>
</dbReference>
<feature type="domain" description="RING-type" evidence="14">
    <location>
        <begin position="307"/>
        <end position="346"/>
    </location>
</feature>
<evidence type="ECO:0000256" key="10">
    <source>
        <dbReference type="ARBA" id="ARBA00023288"/>
    </source>
</evidence>
<dbReference type="GO" id="GO:0016567">
    <property type="term" value="P:protein ubiquitination"/>
    <property type="evidence" value="ECO:0007669"/>
    <property type="project" value="TreeGrafter"/>
</dbReference>
<keyword evidence="8" id="KW-0833">Ubl conjugation pathway</keyword>
<evidence type="ECO:0000256" key="5">
    <source>
        <dbReference type="ARBA" id="ARBA00022707"/>
    </source>
</evidence>
<evidence type="ECO:0000256" key="1">
    <source>
        <dbReference type="ARBA" id="ARBA00000900"/>
    </source>
</evidence>
<keyword evidence="9" id="KW-0862">Zinc</keyword>
<protein>
    <recommendedName>
        <fullName evidence="3">RING-type E3 ubiquitin transferase</fullName>
        <ecNumber evidence="3">2.3.2.27</ecNumber>
    </recommendedName>
</protein>
<evidence type="ECO:0000256" key="6">
    <source>
        <dbReference type="ARBA" id="ARBA00022723"/>
    </source>
</evidence>
<keyword evidence="16" id="KW-1185">Reference proteome</keyword>
<proteinExistence type="inferred from homology"/>
<dbReference type="InterPro" id="IPR013083">
    <property type="entry name" value="Znf_RING/FYVE/PHD"/>
</dbReference>
<evidence type="ECO:0000256" key="11">
    <source>
        <dbReference type="ARBA" id="ARBA00025721"/>
    </source>
</evidence>
<dbReference type="Pfam" id="PF26192">
    <property type="entry name" value="RNF157-like_N"/>
    <property type="match status" value="1"/>
</dbReference>
<feature type="compositionally biased region" description="Low complexity" evidence="13">
    <location>
        <begin position="52"/>
        <end position="67"/>
    </location>
</feature>
<evidence type="ECO:0000256" key="12">
    <source>
        <dbReference type="PROSITE-ProRule" id="PRU00175"/>
    </source>
</evidence>
<name>A0AAQ3JV93_9LILI</name>
<gene>
    <name evidence="15" type="ORF">Cni_G04690</name>
</gene>
<dbReference type="AlphaFoldDB" id="A0AAQ3JV93"/>
<keyword evidence="10" id="KW-0449">Lipoprotein</keyword>
<dbReference type="Gene3D" id="3.30.40.10">
    <property type="entry name" value="Zinc/RING finger domain, C3HC4 (zinc finger)"/>
    <property type="match status" value="1"/>
</dbReference>
<reference evidence="15 16" key="1">
    <citation type="submission" date="2023-10" db="EMBL/GenBank/DDBJ databases">
        <title>Chromosome-scale genome assembly provides insights into flower coloration mechanisms of Canna indica.</title>
        <authorList>
            <person name="Li C."/>
        </authorList>
    </citation>
    <scope>NUCLEOTIDE SEQUENCE [LARGE SCALE GENOMIC DNA]</scope>
    <source>
        <tissue evidence="15">Flower</tissue>
    </source>
</reference>
<dbReference type="PROSITE" id="PS50089">
    <property type="entry name" value="ZF_RING_2"/>
    <property type="match status" value="1"/>
</dbReference>
<dbReference type="Proteomes" id="UP001327560">
    <property type="component" value="Chromosome 2"/>
</dbReference>
<keyword evidence="7 12" id="KW-0863">Zinc-finger</keyword>
<dbReference type="InterPro" id="IPR045194">
    <property type="entry name" value="MGRN1/RNF157-like"/>
</dbReference>
<dbReference type="PANTHER" id="PTHR22996:SF4">
    <property type="entry name" value="E3 UBIQUITIN-PROTEIN LIGASE LUL4-RELATED"/>
    <property type="match status" value="1"/>
</dbReference>
<evidence type="ECO:0000313" key="15">
    <source>
        <dbReference type="EMBL" id="WOK95983.1"/>
    </source>
</evidence>
<dbReference type="InterPro" id="IPR058981">
    <property type="entry name" value="MGRN1/RNF157-like_N"/>
</dbReference>
<evidence type="ECO:0000256" key="8">
    <source>
        <dbReference type="ARBA" id="ARBA00022786"/>
    </source>
</evidence>
<evidence type="ECO:0000256" key="9">
    <source>
        <dbReference type="ARBA" id="ARBA00022833"/>
    </source>
</evidence>
<dbReference type="SMART" id="SM00184">
    <property type="entry name" value="RING"/>
    <property type="match status" value="1"/>
</dbReference>
<accession>A0AAQ3JV93</accession>
<dbReference type="GO" id="GO:0061630">
    <property type="term" value="F:ubiquitin protein ligase activity"/>
    <property type="evidence" value="ECO:0007669"/>
    <property type="project" value="UniProtKB-EC"/>
</dbReference>
<keyword evidence="6" id="KW-0479">Metal-binding</keyword>
<evidence type="ECO:0000256" key="3">
    <source>
        <dbReference type="ARBA" id="ARBA00012483"/>
    </source>
</evidence>
<keyword evidence="4" id="KW-0808">Transferase</keyword>
<feature type="compositionally biased region" description="Low complexity" evidence="13">
    <location>
        <begin position="16"/>
        <end position="25"/>
    </location>
</feature>
<dbReference type="EC" id="2.3.2.27" evidence="3"/>
<keyword evidence="5" id="KW-0519">Myristate</keyword>